<keyword evidence="1" id="KW-0479">Metal-binding</keyword>
<name>A0A812IA85_9DINO</name>
<dbReference type="InterPro" id="IPR000571">
    <property type="entry name" value="Znf_CCCH"/>
</dbReference>
<proteinExistence type="predicted"/>
<accession>A0A812IA85</accession>
<gene>
    <name evidence="3" type="ORF">SNAT2548_LOCUS3350</name>
</gene>
<sequence length="391" mass="43198">MPARATDEEVLARVESSLKFQMDHAGVPSAVQLLVYRKGYDNLIVFSGIDETRTAVREALKTELPLDYTADSESNRSDAKCGVQPRMVQVTEHASMKAAVEVPHGRLSDRELPSKSLVAQKLEQVEDNAPCAEDMRDVTSLEDAESEAYNAIIDPSTAVLRIKPGKTTTTPPGTPEELRLRHRRIGLAWEMVRARHSTRSWLPDRCVDAYRRLSDHVLGSRVAGLRSGDGQGPSWTLVLKYEAEVRKQAYRLIRDSEAPDLAAALSAACKCPEILTNHFVIPFSLERHDMPKEREGVHKDGSLDARVVDALLAKLGKGRGKGKDTSVTKTVGKHQRSSDGKRLCYAFNKAKGCARKDCPFLHACQRCLGHHSYAKCPLVKRPTGAPAEDVE</sequence>
<keyword evidence="1" id="KW-0862">Zinc</keyword>
<evidence type="ECO:0000259" key="2">
    <source>
        <dbReference type="PROSITE" id="PS50103"/>
    </source>
</evidence>
<reference evidence="3" key="1">
    <citation type="submission" date="2021-02" db="EMBL/GenBank/DDBJ databases">
        <authorList>
            <person name="Dougan E. K."/>
            <person name="Rhodes N."/>
            <person name="Thang M."/>
            <person name="Chan C."/>
        </authorList>
    </citation>
    <scope>NUCLEOTIDE SEQUENCE</scope>
</reference>
<feature type="domain" description="C3H1-type" evidence="2">
    <location>
        <begin position="338"/>
        <end position="365"/>
    </location>
</feature>
<evidence type="ECO:0000256" key="1">
    <source>
        <dbReference type="PROSITE-ProRule" id="PRU00723"/>
    </source>
</evidence>
<dbReference type="Proteomes" id="UP000604046">
    <property type="component" value="Unassembled WGS sequence"/>
</dbReference>
<keyword evidence="4" id="KW-1185">Reference proteome</keyword>
<dbReference type="OrthoDB" id="445005at2759"/>
<dbReference type="AlphaFoldDB" id="A0A812IA85"/>
<comment type="caution">
    <text evidence="3">The sequence shown here is derived from an EMBL/GenBank/DDBJ whole genome shotgun (WGS) entry which is preliminary data.</text>
</comment>
<dbReference type="EMBL" id="CAJNDS010000203">
    <property type="protein sequence ID" value="CAE7027736.1"/>
    <property type="molecule type" value="Genomic_DNA"/>
</dbReference>
<dbReference type="PROSITE" id="PS50103">
    <property type="entry name" value="ZF_C3H1"/>
    <property type="match status" value="1"/>
</dbReference>
<evidence type="ECO:0000313" key="4">
    <source>
        <dbReference type="Proteomes" id="UP000604046"/>
    </source>
</evidence>
<feature type="zinc finger region" description="C3H1-type" evidence="1">
    <location>
        <begin position="338"/>
        <end position="365"/>
    </location>
</feature>
<keyword evidence="1" id="KW-0863">Zinc-finger</keyword>
<organism evidence="3 4">
    <name type="scientific">Symbiodinium natans</name>
    <dbReference type="NCBI Taxonomy" id="878477"/>
    <lineage>
        <taxon>Eukaryota</taxon>
        <taxon>Sar</taxon>
        <taxon>Alveolata</taxon>
        <taxon>Dinophyceae</taxon>
        <taxon>Suessiales</taxon>
        <taxon>Symbiodiniaceae</taxon>
        <taxon>Symbiodinium</taxon>
    </lineage>
</organism>
<protein>
    <recommendedName>
        <fullName evidence="2">C3H1-type domain-containing protein</fullName>
    </recommendedName>
</protein>
<evidence type="ECO:0000313" key="3">
    <source>
        <dbReference type="EMBL" id="CAE7027736.1"/>
    </source>
</evidence>
<dbReference type="GO" id="GO:0008270">
    <property type="term" value="F:zinc ion binding"/>
    <property type="evidence" value="ECO:0007669"/>
    <property type="project" value="UniProtKB-KW"/>
</dbReference>